<accession>A0ABW7JHE9</accession>
<evidence type="ECO:0000313" key="1">
    <source>
        <dbReference type="EMBL" id="MFH5207410.1"/>
    </source>
</evidence>
<sequence>MHEHSPMARFDETGSAVEIERLTLRDKDVAREAQRWTTGERGPVVEDPDQLANADLSEFVTEAVRIGVHALSVTGQALESRALERMLKDVGERAETAVTAASSATDRAVKEASATVARAADDAKKAITDADTAGRKELTTAIGAATSTVNAEVRRLFGGDNPELLDRLRPVLDKFATDLDAKVNTATSDLLAKAVKQFDVSDPTSPMAKHAAELSEHQRSLTEQMGKNHTDLTAKVDELTTALRVKEARASLAKVTPIKGDAYAAQLHTTLAAIAAGLGDEYTDTSTSVGAVSRSKKGDGLLSADGGAARVVVEMTDSARAGWAEYLDEAERNRLAGAALGLVRTMEQNGGQSIRTLGPRRIVLAFDPEVNDPGLLRTVLMLLRASALTANARTGARQIATAEEKITEAVAHLAKIDDVQKAAGAIQKSATKIESSCTAIHSGIHRLLSAALTALDGVDEDRVLADCSDVA</sequence>
<comment type="caution">
    <text evidence="1">The sequence shown here is derived from an EMBL/GenBank/DDBJ whole genome shotgun (WGS) entry which is preliminary data.</text>
</comment>
<evidence type="ECO:0000313" key="6">
    <source>
        <dbReference type="Proteomes" id="UP001609219"/>
    </source>
</evidence>
<dbReference type="Proteomes" id="UP001609219">
    <property type="component" value="Unassembled WGS sequence"/>
</dbReference>
<dbReference type="EMBL" id="JBIMSP010000009">
    <property type="protein sequence ID" value="MFH5241895.1"/>
    <property type="molecule type" value="Genomic_DNA"/>
</dbReference>
<keyword evidence="6" id="KW-1185">Reference proteome</keyword>
<name>A0ABW7JHE9_9NOCA</name>
<gene>
    <name evidence="3" type="ORF">ACHIPV_08340</name>
    <name evidence="1" type="ORF">ACHIPZ_04125</name>
    <name evidence="2" type="ORF">ACHIRB_15530</name>
</gene>
<dbReference type="Proteomes" id="UP001609175">
    <property type="component" value="Unassembled WGS sequence"/>
</dbReference>
<dbReference type="Proteomes" id="UP001609176">
    <property type="component" value="Unassembled WGS sequence"/>
</dbReference>
<dbReference type="EMBL" id="JBIMSO010000017">
    <property type="protein sequence ID" value="MFH5207410.1"/>
    <property type="molecule type" value="Genomic_DNA"/>
</dbReference>
<evidence type="ECO:0000313" key="4">
    <source>
        <dbReference type="Proteomes" id="UP001609175"/>
    </source>
</evidence>
<reference evidence="4 5" key="1">
    <citation type="submission" date="2024-10" db="EMBL/GenBank/DDBJ databases">
        <authorList>
            <person name="Riesco R."/>
        </authorList>
    </citation>
    <scope>NUCLEOTIDE SEQUENCE [LARGE SCALE GENOMIC DNA]</scope>
    <source>
        <strain evidence="3 5">NCIMB 15448</strain>
        <strain evidence="1 4">NCIMB 15449</strain>
        <strain evidence="2 6">NCIMB 15450</strain>
    </source>
</reference>
<proteinExistence type="predicted"/>
<evidence type="ECO:0000313" key="5">
    <source>
        <dbReference type="Proteomes" id="UP001609176"/>
    </source>
</evidence>
<dbReference type="EMBL" id="JBIMSN010000062">
    <property type="protein sequence ID" value="MFH5229974.1"/>
    <property type="molecule type" value="Genomic_DNA"/>
</dbReference>
<dbReference type="RefSeq" id="WP_395112814.1">
    <property type="nucleotide sequence ID" value="NZ_JBIMSN010000062.1"/>
</dbReference>
<protein>
    <submittedName>
        <fullName evidence="1">Fis family transcriptional regulator</fullName>
    </submittedName>
</protein>
<evidence type="ECO:0000313" key="3">
    <source>
        <dbReference type="EMBL" id="MFH5241895.1"/>
    </source>
</evidence>
<evidence type="ECO:0000313" key="2">
    <source>
        <dbReference type="EMBL" id="MFH5229974.1"/>
    </source>
</evidence>
<organism evidence="1 4">
    <name type="scientific">Antrihabitans spumae</name>
    <dbReference type="NCBI Taxonomy" id="3373370"/>
    <lineage>
        <taxon>Bacteria</taxon>
        <taxon>Bacillati</taxon>
        <taxon>Actinomycetota</taxon>
        <taxon>Actinomycetes</taxon>
        <taxon>Mycobacteriales</taxon>
        <taxon>Nocardiaceae</taxon>
        <taxon>Antrihabitans</taxon>
    </lineage>
</organism>